<dbReference type="AlphaFoldDB" id="A0A8K9X313"/>
<name>A0A8K9X313_ONCMY</name>
<protein>
    <submittedName>
        <fullName evidence="1">Uncharacterized protein</fullName>
    </submittedName>
</protein>
<accession>A0A8K9X313</accession>
<organism evidence="1 2">
    <name type="scientific">Oncorhynchus mykiss</name>
    <name type="common">Rainbow trout</name>
    <name type="synonym">Salmo gairdneri</name>
    <dbReference type="NCBI Taxonomy" id="8022"/>
    <lineage>
        <taxon>Eukaryota</taxon>
        <taxon>Metazoa</taxon>
        <taxon>Chordata</taxon>
        <taxon>Craniata</taxon>
        <taxon>Vertebrata</taxon>
        <taxon>Euteleostomi</taxon>
        <taxon>Actinopterygii</taxon>
        <taxon>Neopterygii</taxon>
        <taxon>Teleostei</taxon>
        <taxon>Protacanthopterygii</taxon>
        <taxon>Salmoniformes</taxon>
        <taxon>Salmonidae</taxon>
        <taxon>Salmoninae</taxon>
        <taxon>Oncorhynchus</taxon>
    </lineage>
</organism>
<dbReference type="Proteomes" id="UP000694395">
    <property type="component" value="Chromosome 7"/>
</dbReference>
<evidence type="ECO:0000313" key="2">
    <source>
        <dbReference type="Proteomes" id="UP000694395"/>
    </source>
</evidence>
<reference evidence="1" key="1">
    <citation type="submission" date="2020-07" db="EMBL/GenBank/DDBJ databases">
        <title>A long reads based de novo assembly of the rainbow trout Arlee double haploid line genome.</title>
        <authorList>
            <person name="Gao G."/>
            <person name="Palti Y."/>
        </authorList>
    </citation>
    <scope>NUCLEOTIDE SEQUENCE [LARGE SCALE GENOMIC DNA]</scope>
</reference>
<dbReference type="Ensembl" id="ENSOMYT00000134615.1">
    <property type="protein sequence ID" value="ENSOMYP00000127506.1"/>
    <property type="gene ID" value="ENSOMYG00000068793.1"/>
</dbReference>
<sequence>MPSLGRLLPRVHAADSVTPAPVQIPSPLPSLMGKPEFPDTGWDCIQDLFGRE</sequence>
<keyword evidence="2" id="KW-1185">Reference proteome</keyword>
<proteinExistence type="predicted"/>
<dbReference type="GeneTree" id="ENSGT01010000229608"/>
<reference evidence="1" key="2">
    <citation type="submission" date="2025-08" db="UniProtKB">
        <authorList>
            <consortium name="Ensembl"/>
        </authorList>
    </citation>
    <scope>IDENTIFICATION</scope>
</reference>
<reference evidence="1" key="3">
    <citation type="submission" date="2025-09" db="UniProtKB">
        <authorList>
            <consortium name="Ensembl"/>
        </authorList>
    </citation>
    <scope>IDENTIFICATION</scope>
</reference>
<evidence type="ECO:0000313" key="1">
    <source>
        <dbReference type="Ensembl" id="ENSOMYP00000127506.1"/>
    </source>
</evidence>